<keyword evidence="11" id="KW-0479">Metal-binding</keyword>
<protein>
    <recommendedName>
        <fullName evidence="5 21">Diacylglycerol kinase</fullName>
        <ecNumber evidence="4 21">2.7.1.107</ecNumber>
    </recommendedName>
</protein>
<reference evidence="23" key="1">
    <citation type="journal article" date="2019" name="Int. J. Syst. Evol. Microbiol.">
        <title>The Global Catalogue of Microorganisms (GCM) 10K type strain sequencing project: providing services to taxonomists for standard genome sequencing and annotation.</title>
        <authorList>
            <consortium name="The Broad Institute Genomics Platform"/>
            <consortium name="The Broad Institute Genome Sequencing Center for Infectious Disease"/>
            <person name="Wu L."/>
            <person name="Ma J."/>
        </authorList>
    </citation>
    <scope>NUCLEOTIDE SEQUENCE [LARGE SCALE GENOMIC DNA]</scope>
    <source>
        <strain evidence="23">KCTC 22558</strain>
    </source>
</reference>
<keyword evidence="16 21" id="KW-1133">Transmembrane helix</keyword>
<comment type="caution">
    <text evidence="22">The sequence shown here is derived from an EMBL/GenBank/DDBJ whole genome shotgun (WGS) entry which is preliminary data.</text>
</comment>
<dbReference type="Proteomes" id="UP000643403">
    <property type="component" value="Unassembled WGS sequence"/>
</dbReference>
<dbReference type="RefSeq" id="WP_229790640.1">
    <property type="nucleotide sequence ID" value="NZ_BMXY01000001.1"/>
</dbReference>
<keyword evidence="18 21" id="KW-0472">Membrane</keyword>
<evidence type="ECO:0000256" key="9">
    <source>
        <dbReference type="ARBA" id="ARBA00022679"/>
    </source>
</evidence>
<comment type="subcellular location">
    <subcellularLocation>
        <location evidence="2 21">Cell inner membrane</location>
        <topology evidence="2 21">Multi-pass membrane protein</topology>
    </subcellularLocation>
</comment>
<gene>
    <name evidence="22" type="ORF">GCM10008101_05900</name>
</gene>
<dbReference type="GO" id="GO:0016301">
    <property type="term" value="F:kinase activity"/>
    <property type="evidence" value="ECO:0007669"/>
    <property type="project" value="UniProtKB-KW"/>
</dbReference>
<evidence type="ECO:0000256" key="10">
    <source>
        <dbReference type="ARBA" id="ARBA00022692"/>
    </source>
</evidence>
<dbReference type="InterPro" id="IPR033718">
    <property type="entry name" value="DAGK_prok"/>
</dbReference>
<keyword evidence="9 21" id="KW-0808">Transferase</keyword>
<keyword evidence="17 21" id="KW-0443">Lipid metabolism</keyword>
<evidence type="ECO:0000256" key="17">
    <source>
        <dbReference type="ARBA" id="ARBA00023098"/>
    </source>
</evidence>
<dbReference type="EC" id="2.7.1.107" evidence="4 21"/>
<evidence type="ECO:0000256" key="19">
    <source>
        <dbReference type="ARBA" id="ARBA00023209"/>
    </source>
</evidence>
<evidence type="ECO:0000256" key="4">
    <source>
        <dbReference type="ARBA" id="ARBA00012133"/>
    </source>
</evidence>
<keyword evidence="20 21" id="KW-1208">Phospholipid metabolism</keyword>
<proteinExistence type="inferred from homology"/>
<dbReference type="PANTHER" id="PTHR34299:SF1">
    <property type="entry name" value="DIACYLGLYCEROL KINASE"/>
    <property type="match status" value="1"/>
</dbReference>
<feature type="transmembrane region" description="Helical" evidence="21">
    <location>
        <begin position="66"/>
        <end position="85"/>
    </location>
</feature>
<keyword evidence="14 21" id="KW-0067">ATP-binding</keyword>
<accession>A0ABQ3BRK3</accession>
<dbReference type="PANTHER" id="PTHR34299">
    <property type="entry name" value="DIACYLGLYCEROL KINASE"/>
    <property type="match status" value="1"/>
</dbReference>
<evidence type="ECO:0000256" key="12">
    <source>
        <dbReference type="ARBA" id="ARBA00022741"/>
    </source>
</evidence>
<dbReference type="EMBL" id="BMXY01000001">
    <property type="protein sequence ID" value="GGZ55305.1"/>
    <property type="molecule type" value="Genomic_DNA"/>
</dbReference>
<evidence type="ECO:0000256" key="11">
    <source>
        <dbReference type="ARBA" id="ARBA00022723"/>
    </source>
</evidence>
<dbReference type="CDD" id="cd14264">
    <property type="entry name" value="DAGK_IM"/>
    <property type="match status" value="1"/>
</dbReference>
<evidence type="ECO:0000256" key="3">
    <source>
        <dbReference type="ARBA" id="ARBA00005967"/>
    </source>
</evidence>
<keyword evidence="12 21" id="KW-0547">Nucleotide-binding</keyword>
<feature type="transmembrane region" description="Helical" evidence="21">
    <location>
        <begin position="106"/>
        <end position="125"/>
    </location>
</feature>
<dbReference type="Gene3D" id="1.10.287.3610">
    <property type="match status" value="1"/>
</dbReference>
<keyword evidence="10 21" id="KW-0812">Transmembrane</keyword>
<evidence type="ECO:0000256" key="6">
    <source>
        <dbReference type="ARBA" id="ARBA00022475"/>
    </source>
</evidence>
<keyword evidence="23" id="KW-1185">Reference proteome</keyword>
<keyword evidence="19" id="KW-0594">Phospholipid biosynthesis</keyword>
<dbReference type="InterPro" id="IPR036945">
    <property type="entry name" value="DAGK_sf"/>
</dbReference>
<evidence type="ECO:0000256" key="15">
    <source>
        <dbReference type="ARBA" id="ARBA00022842"/>
    </source>
</evidence>
<comment type="caution">
    <text evidence="21">Lacks conserved residue(s) required for the propagation of feature annotation.</text>
</comment>
<evidence type="ECO:0000313" key="22">
    <source>
        <dbReference type="EMBL" id="GGZ55305.1"/>
    </source>
</evidence>
<keyword evidence="15" id="KW-0460">Magnesium</keyword>
<dbReference type="Pfam" id="PF01219">
    <property type="entry name" value="DAGK_prokar"/>
    <property type="match status" value="1"/>
</dbReference>
<evidence type="ECO:0000256" key="1">
    <source>
        <dbReference type="ARBA" id="ARBA00001946"/>
    </source>
</evidence>
<keyword evidence="8 21" id="KW-0997">Cell inner membrane</keyword>
<keyword evidence="13 21" id="KW-0418">Kinase</keyword>
<keyword evidence="6" id="KW-1003">Cell membrane</keyword>
<evidence type="ECO:0000313" key="23">
    <source>
        <dbReference type="Proteomes" id="UP000643403"/>
    </source>
</evidence>
<evidence type="ECO:0000256" key="2">
    <source>
        <dbReference type="ARBA" id="ARBA00004429"/>
    </source>
</evidence>
<comment type="similarity">
    <text evidence="3 21">Belongs to the bacterial diacylglycerol kinase family.</text>
</comment>
<comment type="cofactor">
    <cofactor evidence="1">
        <name>Mg(2+)</name>
        <dbReference type="ChEBI" id="CHEBI:18420"/>
    </cofactor>
</comment>
<evidence type="ECO:0000256" key="16">
    <source>
        <dbReference type="ARBA" id="ARBA00022989"/>
    </source>
</evidence>
<name>A0ABQ3BRK3_9GAMM</name>
<evidence type="ECO:0000256" key="20">
    <source>
        <dbReference type="ARBA" id="ARBA00023264"/>
    </source>
</evidence>
<evidence type="ECO:0000256" key="18">
    <source>
        <dbReference type="ARBA" id="ARBA00023136"/>
    </source>
</evidence>
<evidence type="ECO:0000256" key="21">
    <source>
        <dbReference type="RuleBase" id="RU363065"/>
    </source>
</evidence>
<sequence length="127" mass="13596">MTAESQPMHRKPGNAGVARLLAASAHSMRGLRQCWRHEAAFRQEVVVALPLLAVAVFGHFERVERALLIASVLLVLIVEVLNSGIEAVVDRIGLERHPLSGMAKDLGSAAVTLSLVLAASVWGCILL</sequence>
<evidence type="ECO:0000256" key="8">
    <source>
        <dbReference type="ARBA" id="ARBA00022519"/>
    </source>
</evidence>
<keyword evidence="7" id="KW-0444">Lipid biosynthesis</keyword>
<evidence type="ECO:0000256" key="5">
    <source>
        <dbReference type="ARBA" id="ARBA00017575"/>
    </source>
</evidence>
<evidence type="ECO:0000256" key="13">
    <source>
        <dbReference type="ARBA" id="ARBA00022777"/>
    </source>
</evidence>
<comment type="catalytic activity">
    <reaction evidence="21">
        <text>a 1,2-diacyl-sn-glycerol + ATP = a 1,2-diacyl-sn-glycero-3-phosphate + ADP + H(+)</text>
        <dbReference type="Rhea" id="RHEA:10272"/>
        <dbReference type="ChEBI" id="CHEBI:15378"/>
        <dbReference type="ChEBI" id="CHEBI:17815"/>
        <dbReference type="ChEBI" id="CHEBI:30616"/>
        <dbReference type="ChEBI" id="CHEBI:58608"/>
        <dbReference type="ChEBI" id="CHEBI:456216"/>
        <dbReference type="EC" id="2.7.1.107"/>
    </reaction>
</comment>
<comment type="function">
    <text evidence="21">Catalyzes the ATP-dependent phosphorylation of sn-l,2-diacylglycerol (DAG) to phosphatidic acid. Involved in the recycling of diacylglycerol produced as a by-product during membrane-derived oligosaccharide (MDO) biosynthesis.</text>
</comment>
<organism evidence="22 23">
    <name type="scientific">Cognatilysobacter xinjiangensis</name>
    <dbReference type="NCBI Taxonomy" id="546892"/>
    <lineage>
        <taxon>Bacteria</taxon>
        <taxon>Pseudomonadati</taxon>
        <taxon>Pseudomonadota</taxon>
        <taxon>Gammaproteobacteria</taxon>
        <taxon>Lysobacterales</taxon>
        <taxon>Lysobacteraceae</taxon>
        <taxon>Cognatilysobacter</taxon>
    </lineage>
</organism>
<evidence type="ECO:0000256" key="14">
    <source>
        <dbReference type="ARBA" id="ARBA00022840"/>
    </source>
</evidence>
<dbReference type="InterPro" id="IPR000829">
    <property type="entry name" value="DAGK"/>
</dbReference>
<evidence type="ECO:0000256" key="7">
    <source>
        <dbReference type="ARBA" id="ARBA00022516"/>
    </source>
</evidence>